<dbReference type="EMBL" id="HBIB01037391">
    <property type="protein sequence ID" value="CAE0262121.1"/>
    <property type="molecule type" value="Transcribed_RNA"/>
</dbReference>
<evidence type="ECO:0000313" key="4">
    <source>
        <dbReference type="EMBL" id="CAE0262127.1"/>
    </source>
</evidence>
<proteinExistence type="predicted"/>
<dbReference type="PROSITE" id="PS50222">
    <property type="entry name" value="EF_HAND_2"/>
    <property type="match status" value="1"/>
</dbReference>
<dbReference type="AlphaFoldDB" id="A0A7S3GCQ0"/>
<evidence type="ECO:0000259" key="2">
    <source>
        <dbReference type="PROSITE" id="PS50222"/>
    </source>
</evidence>
<dbReference type="InterPro" id="IPR002048">
    <property type="entry name" value="EF_hand_dom"/>
</dbReference>
<protein>
    <recommendedName>
        <fullName evidence="2">EF-hand domain-containing protein</fullName>
    </recommendedName>
</protein>
<gene>
    <name evidence="3" type="ORF">PBIL07802_LOCUS24416</name>
    <name evidence="4" type="ORF">PBIL07802_LOCUS24422</name>
    <name evidence="5" type="ORF">PBIL07802_LOCUS24425</name>
    <name evidence="6" type="ORF">PBIL07802_LOCUS24426</name>
</gene>
<accession>A0A7S3GCQ0</accession>
<evidence type="ECO:0000313" key="6">
    <source>
        <dbReference type="EMBL" id="CAE0262131.1"/>
    </source>
</evidence>
<evidence type="ECO:0000256" key="1">
    <source>
        <dbReference type="SAM" id="MobiDB-lite"/>
    </source>
</evidence>
<name>A0A7S3GCQ0_9EUKA</name>
<reference evidence="6" key="1">
    <citation type="submission" date="2021-01" db="EMBL/GenBank/DDBJ databases">
        <authorList>
            <person name="Corre E."/>
            <person name="Pelletier E."/>
            <person name="Niang G."/>
            <person name="Scheremetjew M."/>
            <person name="Finn R."/>
            <person name="Kale V."/>
            <person name="Holt S."/>
            <person name="Cochrane G."/>
            <person name="Meng A."/>
            <person name="Brown T."/>
            <person name="Cohen L."/>
        </authorList>
    </citation>
    <scope>NUCLEOTIDE SEQUENCE</scope>
    <source>
        <strain evidence="6">NIES-2562</strain>
    </source>
</reference>
<feature type="region of interest" description="Disordered" evidence="1">
    <location>
        <begin position="212"/>
        <end position="259"/>
    </location>
</feature>
<dbReference type="SUPFAM" id="SSF47473">
    <property type="entry name" value="EF-hand"/>
    <property type="match status" value="1"/>
</dbReference>
<evidence type="ECO:0000313" key="5">
    <source>
        <dbReference type="EMBL" id="CAE0262130.1"/>
    </source>
</evidence>
<dbReference type="GO" id="GO:0005509">
    <property type="term" value="F:calcium ion binding"/>
    <property type="evidence" value="ECO:0007669"/>
    <property type="project" value="InterPro"/>
</dbReference>
<sequence>MGSSSSTVKEIKDHEPIGYDEKLETEEEVTNDLVSFMDHAKVNKTSIGQLHNRMERNPDGEAGSAHDPRRFAFDLKGFLNFFMVHRTPTTVKAFELFARHREEVDMREVLAALRALIYDTLENKVKFAFALFDTRGQGVLTLKTLEQVVRSLHYDLASDRTMKKAEVILRRASSSPNEKTNIALPELLSVVRKTPDVLFPSFVIDRCTSDFSETPDTVEDERDFKRAHDLDEEGVEGGSVEEMGVEEDRVPATQGAWAM</sequence>
<organism evidence="6">
    <name type="scientific">Palpitomonas bilix</name>
    <dbReference type="NCBI Taxonomy" id="652834"/>
    <lineage>
        <taxon>Eukaryota</taxon>
        <taxon>Eukaryota incertae sedis</taxon>
    </lineage>
</organism>
<dbReference type="Gene3D" id="1.10.238.10">
    <property type="entry name" value="EF-hand"/>
    <property type="match status" value="1"/>
</dbReference>
<dbReference type="EMBL" id="HBIB01037397">
    <property type="protein sequence ID" value="CAE0262127.1"/>
    <property type="molecule type" value="Transcribed_RNA"/>
</dbReference>
<feature type="domain" description="EF-hand" evidence="2">
    <location>
        <begin position="120"/>
        <end position="155"/>
    </location>
</feature>
<dbReference type="InterPro" id="IPR011992">
    <property type="entry name" value="EF-hand-dom_pair"/>
</dbReference>
<dbReference type="EMBL" id="HBIB01037401">
    <property type="protein sequence ID" value="CAE0262131.1"/>
    <property type="molecule type" value="Transcribed_RNA"/>
</dbReference>
<dbReference type="EMBL" id="HBIB01037400">
    <property type="protein sequence ID" value="CAE0262130.1"/>
    <property type="molecule type" value="Transcribed_RNA"/>
</dbReference>
<evidence type="ECO:0000313" key="3">
    <source>
        <dbReference type="EMBL" id="CAE0262121.1"/>
    </source>
</evidence>